<dbReference type="PANTHER" id="PTHR42946:SF1">
    <property type="entry name" value="PHOSPHOGLUCOMUTASE (ALPHA-D-GLUCOSE-1,6-BISPHOSPHATE-DEPENDENT)"/>
    <property type="match status" value="1"/>
</dbReference>
<dbReference type="InterPro" id="IPR036900">
    <property type="entry name" value="A-D-PHexomutase_C_sf"/>
</dbReference>
<evidence type="ECO:0000259" key="12">
    <source>
        <dbReference type="Pfam" id="PF02879"/>
    </source>
</evidence>
<dbReference type="FunFam" id="3.40.120.10:FF:000001">
    <property type="entry name" value="Phosphoglucosamine mutase"/>
    <property type="match status" value="1"/>
</dbReference>
<dbReference type="GO" id="GO:0000287">
    <property type="term" value="F:magnesium ion binding"/>
    <property type="evidence" value="ECO:0007669"/>
    <property type="project" value="UniProtKB-UniRule"/>
</dbReference>
<evidence type="ECO:0000313" key="15">
    <source>
        <dbReference type="Proteomes" id="UP000824072"/>
    </source>
</evidence>
<evidence type="ECO:0000256" key="3">
    <source>
        <dbReference type="ARBA" id="ARBA00022723"/>
    </source>
</evidence>
<dbReference type="NCBIfam" id="TIGR01455">
    <property type="entry name" value="glmM"/>
    <property type="match status" value="1"/>
</dbReference>
<evidence type="ECO:0000256" key="9">
    <source>
        <dbReference type="RuleBase" id="RU004327"/>
    </source>
</evidence>
<keyword evidence="5 7" id="KW-0413">Isomerase</keyword>
<dbReference type="GO" id="GO:0008966">
    <property type="term" value="F:phosphoglucosamine mutase activity"/>
    <property type="evidence" value="ECO:0007669"/>
    <property type="project" value="UniProtKB-UniRule"/>
</dbReference>
<dbReference type="InterPro" id="IPR016055">
    <property type="entry name" value="A-D-PHexomutase_a/b/a-I/II/III"/>
</dbReference>
<evidence type="ECO:0000256" key="6">
    <source>
        <dbReference type="ARBA" id="ARBA00050364"/>
    </source>
</evidence>
<dbReference type="Pfam" id="PF02880">
    <property type="entry name" value="PGM_PMM_III"/>
    <property type="match status" value="1"/>
</dbReference>
<dbReference type="PRINTS" id="PR00509">
    <property type="entry name" value="PGMPMM"/>
</dbReference>
<dbReference type="HAMAP" id="MF_01554_B">
    <property type="entry name" value="GlmM_B"/>
    <property type="match status" value="1"/>
</dbReference>
<proteinExistence type="inferred from homology"/>
<dbReference type="GO" id="GO:0004615">
    <property type="term" value="F:phosphomannomutase activity"/>
    <property type="evidence" value="ECO:0007669"/>
    <property type="project" value="TreeGrafter"/>
</dbReference>
<dbReference type="InterPro" id="IPR005841">
    <property type="entry name" value="Alpha-D-phosphohexomutase_SF"/>
</dbReference>
<name>A0A9D1LB44_9FIRM</name>
<dbReference type="PANTHER" id="PTHR42946">
    <property type="entry name" value="PHOSPHOHEXOSE MUTASE"/>
    <property type="match status" value="1"/>
</dbReference>
<dbReference type="FunFam" id="3.30.310.50:FF:000001">
    <property type="entry name" value="Phosphoglucosamine mutase"/>
    <property type="match status" value="1"/>
</dbReference>
<accession>A0A9D1LB44</accession>
<dbReference type="Pfam" id="PF00408">
    <property type="entry name" value="PGM_PMM_IV"/>
    <property type="match status" value="1"/>
</dbReference>
<dbReference type="SUPFAM" id="SSF55957">
    <property type="entry name" value="Phosphoglucomutase, C-terminal domain"/>
    <property type="match status" value="1"/>
</dbReference>
<dbReference type="InterPro" id="IPR005846">
    <property type="entry name" value="A-D-PHexomutase_a/b/a-III"/>
</dbReference>
<dbReference type="GO" id="GO:0005829">
    <property type="term" value="C:cytosol"/>
    <property type="evidence" value="ECO:0007669"/>
    <property type="project" value="TreeGrafter"/>
</dbReference>
<dbReference type="PROSITE" id="PS00710">
    <property type="entry name" value="PGM_PMM"/>
    <property type="match status" value="1"/>
</dbReference>
<keyword evidence="3 7" id="KW-0479">Metal-binding</keyword>
<evidence type="ECO:0000313" key="14">
    <source>
        <dbReference type="EMBL" id="HIU33219.1"/>
    </source>
</evidence>
<comment type="function">
    <text evidence="7 9">Catalyzes the conversion of glucosamine-6-phosphate to glucosamine-1-phosphate.</text>
</comment>
<feature type="binding site" description="via phosphate group" evidence="7">
    <location>
        <position position="101"/>
    </location>
    <ligand>
        <name>Mg(2+)</name>
        <dbReference type="ChEBI" id="CHEBI:18420"/>
    </ligand>
</feature>
<comment type="PTM">
    <text evidence="7">Activated by phosphorylation.</text>
</comment>
<dbReference type="GO" id="GO:0009252">
    <property type="term" value="P:peptidoglycan biosynthetic process"/>
    <property type="evidence" value="ECO:0007669"/>
    <property type="project" value="TreeGrafter"/>
</dbReference>
<dbReference type="AlphaFoldDB" id="A0A9D1LB44"/>
<gene>
    <name evidence="7" type="primary">glmM</name>
    <name evidence="14" type="ORF">IAB02_01525</name>
</gene>
<dbReference type="InterPro" id="IPR050060">
    <property type="entry name" value="Phosphoglucosamine_mutase"/>
</dbReference>
<organism evidence="14 15">
    <name type="scientific">Candidatus Pullichristensenella excrementigallinarum</name>
    <dbReference type="NCBI Taxonomy" id="2840907"/>
    <lineage>
        <taxon>Bacteria</taxon>
        <taxon>Bacillati</taxon>
        <taxon>Bacillota</taxon>
        <taxon>Clostridia</taxon>
        <taxon>Candidatus Pullichristensenella</taxon>
    </lineage>
</organism>
<dbReference type="InterPro" id="IPR016066">
    <property type="entry name" value="A-D-PHexomutase_CS"/>
</dbReference>
<evidence type="ECO:0000259" key="11">
    <source>
        <dbReference type="Pfam" id="PF02878"/>
    </source>
</evidence>
<protein>
    <recommendedName>
        <fullName evidence="7 9">Phosphoglucosamine mutase</fullName>
        <ecNumber evidence="7 9">5.4.2.10</ecNumber>
    </recommendedName>
</protein>
<dbReference type="SUPFAM" id="SSF53738">
    <property type="entry name" value="Phosphoglucomutase, first 3 domains"/>
    <property type="match status" value="3"/>
</dbReference>
<dbReference type="EMBL" id="DVMU01000035">
    <property type="protein sequence ID" value="HIU33219.1"/>
    <property type="molecule type" value="Genomic_DNA"/>
</dbReference>
<dbReference type="Pfam" id="PF02879">
    <property type="entry name" value="PGM_PMM_II"/>
    <property type="match status" value="1"/>
</dbReference>
<evidence type="ECO:0000256" key="8">
    <source>
        <dbReference type="RuleBase" id="RU004326"/>
    </source>
</evidence>
<dbReference type="FunFam" id="3.40.120.10:FF:000003">
    <property type="entry name" value="Phosphoglucosamine mutase"/>
    <property type="match status" value="1"/>
</dbReference>
<comment type="catalytic activity">
    <reaction evidence="6 7 9">
        <text>alpha-D-glucosamine 1-phosphate = D-glucosamine 6-phosphate</text>
        <dbReference type="Rhea" id="RHEA:23424"/>
        <dbReference type="ChEBI" id="CHEBI:58516"/>
        <dbReference type="ChEBI" id="CHEBI:58725"/>
        <dbReference type="EC" id="5.4.2.10"/>
    </reaction>
</comment>
<dbReference type="Gene3D" id="3.30.310.50">
    <property type="entry name" value="Alpha-D-phosphohexomutase, C-terminal domain"/>
    <property type="match status" value="1"/>
</dbReference>
<dbReference type="InterPro" id="IPR006352">
    <property type="entry name" value="GlmM_bact"/>
</dbReference>
<reference evidence="14" key="2">
    <citation type="journal article" date="2021" name="PeerJ">
        <title>Extensive microbial diversity within the chicken gut microbiome revealed by metagenomics and culture.</title>
        <authorList>
            <person name="Gilroy R."/>
            <person name="Ravi A."/>
            <person name="Getino M."/>
            <person name="Pursley I."/>
            <person name="Horton D.L."/>
            <person name="Alikhan N.F."/>
            <person name="Baker D."/>
            <person name="Gharbi K."/>
            <person name="Hall N."/>
            <person name="Watson M."/>
            <person name="Adriaenssens E.M."/>
            <person name="Foster-Nyarko E."/>
            <person name="Jarju S."/>
            <person name="Secka A."/>
            <person name="Antonio M."/>
            <person name="Oren A."/>
            <person name="Chaudhuri R.R."/>
            <person name="La Ragione R."/>
            <person name="Hildebrand F."/>
            <person name="Pallen M.J."/>
        </authorList>
    </citation>
    <scope>NUCLEOTIDE SEQUENCE</scope>
    <source>
        <strain evidence="14">ChiHcec3-11533</strain>
    </source>
</reference>
<feature type="binding site" evidence="7">
    <location>
        <position position="246"/>
    </location>
    <ligand>
        <name>Mg(2+)</name>
        <dbReference type="ChEBI" id="CHEBI:18420"/>
    </ligand>
</feature>
<evidence type="ECO:0000256" key="1">
    <source>
        <dbReference type="ARBA" id="ARBA00010231"/>
    </source>
</evidence>
<dbReference type="InterPro" id="IPR005843">
    <property type="entry name" value="A-D-PHexomutase_C"/>
</dbReference>
<dbReference type="InterPro" id="IPR005845">
    <property type="entry name" value="A-D-PHexomutase_a/b/a-II"/>
</dbReference>
<dbReference type="Pfam" id="PF02878">
    <property type="entry name" value="PGM_PMM_I"/>
    <property type="match status" value="1"/>
</dbReference>
<sequence>MGRLFGTDGVRGIANETLTTELAMKLGCAAAAVLSGNSRRRPVFVIGMDSRISSDMLALSAAAGLCSVGADVILLGIVPTPAVAFLVGKYKADAGIMISASHNPAEFNGIKLFSGEGMKLPDELEERIEAVALGEIPAPTRAGVEHIGKVTYMYDAAVKDYVDHLKSTVAYSLDGLNVAVDCANGSASRTAQRLFQELGANVQMLSDQPDGLNINANCGSTHLENLSAYVKEHGLDAGVAFDGDADRCLMVDEQGREIDGDMIMAICARDMKARGRLNKNTVVGTIMTNLGFIRFCEAEDIRFIATKVGDRFVMEEMLLEEYSFGGEQSGHLIFRDFATTGDGQLTAIQLLSLMRREGKKLSELAGCMVRYPQLMKNVKVTPDGKLLFYTDPEVKAAIEAAKQELGKEGRIVVRISGTEPLIRVMVEGADMQKIEQIATRVAEVVRSRLGE</sequence>
<reference evidence="14" key="1">
    <citation type="submission" date="2020-10" db="EMBL/GenBank/DDBJ databases">
        <authorList>
            <person name="Gilroy R."/>
        </authorList>
    </citation>
    <scope>NUCLEOTIDE SEQUENCE</scope>
    <source>
        <strain evidence="14">ChiHcec3-11533</strain>
    </source>
</reference>
<dbReference type="EC" id="5.4.2.10" evidence="7 9"/>
<feature type="active site" description="Phosphoserine intermediate" evidence="7">
    <location>
        <position position="101"/>
    </location>
</feature>
<evidence type="ECO:0000256" key="7">
    <source>
        <dbReference type="HAMAP-Rule" id="MF_01554"/>
    </source>
</evidence>
<dbReference type="Gene3D" id="3.40.120.10">
    <property type="entry name" value="Alpha-D-Glucose-1,6-Bisphosphate, subunit A, domain 3"/>
    <property type="match status" value="3"/>
</dbReference>
<evidence type="ECO:0000259" key="10">
    <source>
        <dbReference type="Pfam" id="PF00408"/>
    </source>
</evidence>
<comment type="similarity">
    <text evidence="1 7 8">Belongs to the phosphohexose mutase family.</text>
</comment>
<dbReference type="InterPro" id="IPR005844">
    <property type="entry name" value="A-D-PHexomutase_a/b/a-I"/>
</dbReference>
<feature type="modified residue" description="Phosphoserine" evidence="7">
    <location>
        <position position="101"/>
    </location>
</feature>
<feature type="binding site" evidence="7">
    <location>
        <position position="244"/>
    </location>
    <ligand>
        <name>Mg(2+)</name>
        <dbReference type="ChEBI" id="CHEBI:18420"/>
    </ligand>
</feature>
<dbReference type="GO" id="GO:0006048">
    <property type="term" value="P:UDP-N-acetylglucosamine biosynthetic process"/>
    <property type="evidence" value="ECO:0007669"/>
    <property type="project" value="TreeGrafter"/>
</dbReference>
<evidence type="ECO:0000256" key="2">
    <source>
        <dbReference type="ARBA" id="ARBA00022553"/>
    </source>
</evidence>
<comment type="cofactor">
    <cofactor evidence="7">
        <name>Mg(2+)</name>
        <dbReference type="ChEBI" id="CHEBI:18420"/>
    </cofactor>
    <text evidence="7">Binds 1 Mg(2+) ion per subunit.</text>
</comment>
<feature type="domain" description="Alpha-D-phosphohexomutase alpha/beta/alpha" evidence="12">
    <location>
        <begin position="159"/>
        <end position="255"/>
    </location>
</feature>
<evidence type="ECO:0000256" key="4">
    <source>
        <dbReference type="ARBA" id="ARBA00022842"/>
    </source>
</evidence>
<feature type="domain" description="Alpha-D-phosphohexomutase C-terminal" evidence="10">
    <location>
        <begin position="376"/>
        <end position="443"/>
    </location>
</feature>
<evidence type="ECO:0000256" key="5">
    <source>
        <dbReference type="ARBA" id="ARBA00023235"/>
    </source>
</evidence>
<keyword evidence="4 7" id="KW-0460">Magnesium</keyword>
<keyword evidence="2 7" id="KW-0597">Phosphoprotein</keyword>
<feature type="domain" description="Alpha-D-phosphohexomutase alpha/beta/alpha" evidence="11">
    <location>
        <begin position="3"/>
        <end position="131"/>
    </location>
</feature>
<dbReference type="Proteomes" id="UP000824072">
    <property type="component" value="Unassembled WGS sequence"/>
</dbReference>
<feature type="domain" description="Alpha-D-phosphohexomutase alpha/beta/alpha" evidence="13">
    <location>
        <begin position="259"/>
        <end position="369"/>
    </location>
</feature>
<feature type="binding site" evidence="7">
    <location>
        <position position="242"/>
    </location>
    <ligand>
        <name>Mg(2+)</name>
        <dbReference type="ChEBI" id="CHEBI:18420"/>
    </ligand>
</feature>
<dbReference type="GO" id="GO:0005975">
    <property type="term" value="P:carbohydrate metabolic process"/>
    <property type="evidence" value="ECO:0007669"/>
    <property type="project" value="InterPro"/>
</dbReference>
<comment type="caution">
    <text evidence="14">The sequence shown here is derived from an EMBL/GenBank/DDBJ whole genome shotgun (WGS) entry which is preliminary data.</text>
</comment>
<evidence type="ECO:0000259" key="13">
    <source>
        <dbReference type="Pfam" id="PF02880"/>
    </source>
</evidence>
<dbReference type="CDD" id="cd05802">
    <property type="entry name" value="GlmM"/>
    <property type="match status" value="1"/>
</dbReference>